<name>A0A8H7ZUQ5_9FUNG</name>
<dbReference type="InterPro" id="IPR028012">
    <property type="entry name" value="Rua1_C"/>
</dbReference>
<gene>
    <name evidence="2" type="ORF">BJ554DRAFT_8190</name>
</gene>
<evidence type="ECO:0000313" key="3">
    <source>
        <dbReference type="Proteomes" id="UP000673691"/>
    </source>
</evidence>
<dbReference type="AlphaFoldDB" id="A0A8H7ZUQ5"/>
<sequence length="77" mass="8624">MQFYHGVSSVSGKAFVKPLQQRVGESGVIDGLCHQCGRWVPISSAKRKNSTMWYRHAHRCHVYAKPKSSPGTLLRAL</sequence>
<proteinExistence type="predicted"/>
<evidence type="ECO:0000259" key="1">
    <source>
        <dbReference type="Pfam" id="PF14616"/>
    </source>
</evidence>
<comment type="caution">
    <text evidence="2">The sequence shown here is derived from an EMBL/GenBank/DDBJ whole genome shotgun (WGS) entry which is preliminary data.</text>
</comment>
<protein>
    <recommendedName>
        <fullName evidence="1">Transcription regulator Rua1 C-terminal domain-containing protein</fullName>
    </recommendedName>
</protein>
<reference evidence="2 3" key="1">
    <citation type="journal article" name="Sci. Rep.">
        <title>Genome-scale phylogenetic analyses confirm Olpidium as the closest living zoosporic fungus to the non-flagellated, terrestrial fungi.</title>
        <authorList>
            <person name="Chang Y."/>
            <person name="Rochon D."/>
            <person name="Sekimoto S."/>
            <person name="Wang Y."/>
            <person name="Chovatia M."/>
            <person name="Sandor L."/>
            <person name="Salamov A."/>
            <person name="Grigoriev I.V."/>
            <person name="Stajich J.E."/>
            <person name="Spatafora J.W."/>
        </authorList>
    </citation>
    <scope>NUCLEOTIDE SEQUENCE [LARGE SCALE GENOMIC DNA]</scope>
    <source>
        <strain evidence="2">S191</strain>
    </source>
</reference>
<evidence type="ECO:0000313" key="2">
    <source>
        <dbReference type="EMBL" id="KAG5459839.1"/>
    </source>
</evidence>
<dbReference type="Proteomes" id="UP000673691">
    <property type="component" value="Unassembled WGS sequence"/>
</dbReference>
<dbReference type="EMBL" id="JAEFCI010006210">
    <property type="protein sequence ID" value="KAG5459839.1"/>
    <property type="molecule type" value="Genomic_DNA"/>
</dbReference>
<dbReference type="OrthoDB" id="5595379at2759"/>
<dbReference type="Pfam" id="PF14616">
    <property type="entry name" value="Rua1_C"/>
    <property type="match status" value="1"/>
</dbReference>
<feature type="domain" description="Transcription regulator Rua1 C-terminal" evidence="1">
    <location>
        <begin position="1"/>
        <end position="61"/>
    </location>
</feature>
<organism evidence="2 3">
    <name type="scientific">Olpidium bornovanus</name>
    <dbReference type="NCBI Taxonomy" id="278681"/>
    <lineage>
        <taxon>Eukaryota</taxon>
        <taxon>Fungi</taxon>
        <taxon>Fungi incertae sedis</taxon>
        <taxon>Olpidiomycota</taxon>
        <taxon>Olpidiomycotina</taxon>
        <taxon>Olpidiomycetes</taxon>
        <taxon>Olpidiales</taxon>
        <taxon>Olpidiaceae</taxon>
        <taxon>Olpidium</taxon>
    </lineage>
</organism>
<accession>A0A8H7ZUQ5</accession>
<dbReference type="PANTHER" id="PTHR28125">
    <property type="entry name" value="MEIOTIC EXPRESSION UP-REGULATED PROTEIN 26"/>
    <property type="match status" value="1"/>
</dbReference>
<keyword evidence="3" id="KW-1185">Reference proteome</keyword>
<dbReference type="PANTHER" id="PTHR28125:SF3">
    <property type="entry name" value="TRANSCRIPTION REGULATOR RUA1 C-TERMINAL DOMAIN-CONTAINING PROTEIN"/>
    <property type="match status" value="1"/>
</dbReference>